<evidence type="ECO:0000313" key="2">
    <source>
        <dbReference type="EMBL" id="GGP24242.1"/>
    </source>
</evidence>
<dbReference type="Pfam" id="PF25135">
    <property type="entry name" value="DUF7822"/>
    <property type="match status" value="1"/>
</dbReference>
<gene>
    <name evidence="2" type="ORF">GCM10010971_00610</name>
</gene>
<evidence type="ECO:0000313" key="3">
    <source>
        <dbReference type="Proteomes" id="UP000621859"/>
    </source>
</evidence>
<comment type="caution">
    <text evidence="2">The sequence shown here is derived from an EMBL/GenBank/DDBJ whole genome shotgun (WGS) entry which is preliminary data.</text>
</comment>
<dbReference type="Proteomes" id="UP000621859">
    <property type="component" value="Unassembled WGS sequence"/>
</dbReference>
<name>A0ABQ2PFR5_9NEIS</name>
<proteinExistence type="predicted"/>
<evidence type="ECO:0000259" key="1">
    <source>
        <dbReference type="Pfam" id="PF25135"/>
    </source>
</evidence>
<protein>
    <recommendedName>
        <fullName evidence="1">DUF7822 domain-containing protein</fullName>
    </recommendedName>
</protein>
<accession>A0ABQ2PFR5</accession>
<keyword evidence="3" id="KW-1185">Reference proteome</keyword>
<dbReference type="InterPro" id="IPR056724">
    <property type="entry name" value="DUF7822"/>
</dbReference>
<dbReference type="EMBL" id="BMLY01000001">
    <property type="protein sequence ID" value="GGP24242.1"/>
    <property type="molecule type" value="Genomic_DNA"/>
</dbReference>
<organism evidence="2 3">
    <name type="scientific">Silvimonas amylolytica</name>
    <dbReference type="NCBI Taxonomy" id="449663"/>
    <lineage>
        <taxon>Bacteria</taxon>
        <taxon>Pseudomonadati</taxon>
        <taxon>Pseudomonadota</taxon>
        <taxon>Betaproteobacteria</taxon>
        <taxon>Neisseriales</taxon>
        <taxon>Chitinibacteraceae</taxon>
        <taxon>Silvimonas</taxon>
    </lineage>
</organism>
<reference evidence="3" key="1">
    <citation type="journal article" date="2019" name="Int. J. Syst. Evol. Microbiol.">
        <title>The Global Catalogue of Microorganisms (GCM) 10K type strain sequencing project: providing services to taxonomists for standard genome sequencing and annotation.</title>
        <authorList>
            <consortium name="The Broad Institute Genomics Platform"/>
            <consortium name="The Broad Institute Genome Sequencing Center for Infectious Disease"/>
            <person name="Wu L."/>
            <person name="Ma J."/>
        </authorList>
    </citation>
    <scope>NUCLEOTIDE SEQUENCE [LARGE SCALE GENOMIC DNA]</scope>
    <source>
        <strain evidence="3">CGMCC 1.8860</strain>
    </source>
</reference>
<sequence length="272" mass="29888">MKVANRAYLYSLDNCPTSYADRPDTITGLSEWAYDVPFIYRVLMSGDPKLCASLISDGFMDEDPSHKTALHAISSTFDSGFQRVNRLIGIMRILATMPPSPPPALSAPQTSGLMAWVRNALGQNKQGRAAEPVTEAPGILNFLSLLDETSSFLAAHRNTHLLLETIELDCMSTEDEAELRELVTQEVARCLQAGVAVDALPSDPTAAALLLQQASRQKMDAPLDAFFGLRFDDHCDSTRNGATEHPVGLAWSDVLYFTLQNRTAFETLQHQE</sequence>
<feature type="domain" description="DUF7822" evidence="1">
    <location>
        <begin position="14"/>
        <end position="92"/>
    </location>
</feature>